<dbReference type="SUPFAM" id="SSF52047">
    <property type="entry name" value="RNI-like"/>
    <property type="match status" value="1"/>
</dbReference>
<gene>
    <name evidence="2" type="ORF">GGX14DRAFT_474011</name>
</gene>
<proteinExistence type="predicted"/>
<dbReference type="InterPro" id="IPR036047">
    <property type="entry name" value="F-box-like_dom_sf"/>
</dbReference>
<comment type="caution">
    <text evidence="2">The sequence shown here is derived from an EMBL/GenBank/DDBJ whole genome shotgun (WGS) entry which is preliminary data.</text>
</comment>
<sequence length="462" mass="50954">MDFLDLPLELLSDILSPLAKPQHLASACLVNKAFNQFGTPRLYERVSIYSWHKHSKAKVLGLFNTLAHCPYLAKYVLKLEIRDFPKSVGTVDLEELVVQGLKNCTSLQSCTWTRDGSLSSEVLAVLQTLDTLVELEINGHSDGQYDATLLSHFSHLRRISLIMPSAEVVRRLSPWMATTGATLSSLTLICKMSSLITDRVLESLAPSLCSLEQFSITGCPRVTYLGIWSILSHNTAGLHVLGLEGLPRNFNIGALSSRCTSSDVLVRLRSFTLSIYSDTWLAAALEMLAQAPLQQIQLYATHGALAPSAAADTFWTDLVTAHGARLTRVSVHRMPISLRTIADVCARCTSLRQLFVVVDPDPVALTALADCLATAPRLCEVHVNSPQRSVTHDSTVGVMSAPEALALVRRCPESIMLFGCNARVWHVERRILRNDEGELIAERVLTRYDSPDIPEQFLVVRT</sequence>
<reference evidence="2" key="1">
    <citation type="submission" date="2023-03" db="EMBL/GenBank/DDBJ databases">
        <title>Massive genome expansion in bonnet fungi (Mycena s.s.) driven by repeated elements and novel gene families across ecological guilds.</title>
        <authorList>
            <consortium name="Lawrence Berkeley National Laboratory"/>
            <person name="Harder C.B."/>
            <person name="Miyauchi S."/>
            <person name="Viragh M."/>
            <person name="Kuo A."/>
            <person name="Thoen E."/>
            <person name="Andreopoulos B."/>
            <person name="Lu D."/>
            <person name="Skrede I."/>
            <person name="Drula E."/>
            <person name="Henrissat B."/>
            <person name="Morin E."/>
            <person name="Kohler A."/>
            <person name="Barry K."/>
            <person name="LaButti K."/>
            <person name="Morin E."/>
            <person name="Salamov A."/>
            <person name="Lipzen A."/>
            <person name="Mereny Z."/>
            <person name="Hegedus B."/>
            <person name="Baldrian P."/>
            <person name="Stursova M."/>
            <person name="Weitz H."/>
            <person name="Taylor A."/>
            <person name="Grigoriev I.V."/>
            <person name="Nagy L.G."/>
            <person name="Martin F."/>
            <person name="Kauserud H."/>
        </authorList>
    </citation>
    <scope>NUCLEOTIDE SEQUENCE</scope>
    <source>
        <strain evidence="2">9144</strain>
    </source>
</reference>
<evidence type="ECO:0000313" key="3">
    <source>
        <dbReference type="Proteomes" id="UP001219525"/>
    </source>
</evidence>
<protein>
    <recommendedName>
        <fullName evidence="1">F-box domain-containing protein</fullName>
    </recommendedName>
</protein>
<dbReference type="Pfam" id="PF12937">
    <property type="entry name" value="F-box-like"/>
    <property type="match status" value="1"/>
</dbReference>
<dbReference type="InterPro" id="IPR032675">
    <property type="entry name" value="LRR_dom_sf"/>
</dbReference>
<accession>A0AAD6UWD4</accession>
<dbReference type="AlphaFoldDB" id="A0AAD6UWD4"/>
<evidence type="ECO:0000313" key="2">
    <source>
        <dbReference type="EMBL" id="KAJ7196070.1"/>
    </source>
</evidence>
<feature type="domain" description="F-box" evidence="1">
    <location>
        <begin position="3"/>
        <end position="48"/>
    </location>
</feature>
<evidence type="ECO:0000259" key="1">
    <source>
        <dbReference type="Pfam" id="PF12937"/>
    </source>
</evidence>
<dbReference type="SUPFAM" id="SSF81383">
    <property type="entry name" value="F-box domain"/>
    <property type="match status" value="1"/>
</dbReference>
<dbReference type="Proteomes" id="UP001219525">
    <property type="component" value="Unassembled WGS sequence"/>
</dbReference>
<name>A0AAD6UWD4_9AGAR</name>
<organism evidence="2 3">
    <name type="scientific">Mycena pura</name>
    <dbReference type="NCBI Taxonomy" id="153505"/>
    <lineage>
        <taxon>Eukaryota</taxon>
        <taxon>Fungi</taxon>
        <taxon>Dikarya</taxon>
        <taxon>Basidiomycota</taxon>
        <taxon>Agaricomycotina</taxon>
        <taxon>Agaricomycetes</taxon>
        <taxon>Agaricomycetidae</taxon>
        <taxon>Agaricales</taxon>
        <taxon>Marasmiineae</taxon>
        <taxon>Mycenaceae</taxon>
        <taxon>Mycena</taxon>
    </lineage>
</organism>
<dbReference type="InterPro" id="IPR001810">
    <property type="entry name" value="F-box_dom"/>
</dbReference>
<keyword evidence="3" id="KW-1185">Reference proteome</keyword>
<dbReference type="EMBL" id="JARJCW010000086">
    <property type="protein sequence ID" value="KAJ7196070.1"/>
    <property type="molecule type" value="Genomic_DNA"/>
</dbReference>
<dbReference type="Gene3D" id="3.80.10.10">
    <property type="entry name" value="Ribonuclease Inhibitor"/>
    <property type="match status" value="1"/>
</dbReference>